<dbReference type="AlphaFoldDB" id="A0A820DE36"/>
<dbReference type="InterPro" id="IPR011611">
    <property type="entry name" value="PfkB_dom"/>
</dbReference>
<evidence type="ECO:0000256" key="5">
    <source>
        <dbReference type="ARBA" id="ARBA00022679"/>
    </source>
</evidence>
<dbReference type="CDD" id="cd01168">
    <property type="entry name" value="adenosine_kinase"/>
    <property type="match status" value="1"/>
</dbReference>
<dbReference type="InterPro" id="IPR001805">
    <property type="entry name" value="Adenokinase"/>
</dbReference>
<dbReference type="PANTHER" id="PTHR45769:SF3">
    <property type="entry name" value="ADENOSINE KINASE"/>
    <property type="match status" value="1"/>
</dbReference>
<evidence type="ECO:0000256" key="1">
    <source>
        <dbReference type="ARBA" id="ARBA00001946"/>
    </source>
</evidence>
<protein>
    <recommendedName>
        <fullName evidence="4">adenosine kinase</fullName>
        <ecNumber evidence="4">2.7.1.20</ecNumber>
    </recommendedName>
</protein>
<dbReference type="SUPFAM" id="SSF50978">
    <property type="entry name" value="WD40 repeat-like"/>
    <property type="match status" value="1"/>
</dbReference>
<keyword evidence="7" id="KW-0547">Nucleotide-binding</keyword>
<feature type="active site" description="Proton acceptor" evidence="10">
    <location>
        <position position="701"/>
    </location>
</feature>
<dbReference type="UniPathway" id="UPA00588">
    <property type="reaction ID" value="UER00659"/>
</dbReference>
<keyword evidence="8" id="KW-0418">Kinase</keyword>
<dbReference type="GO" id="GO:0004001">
    <property type="term" value="F:adenosine kinase activity"/>
    <property type="evidence" value="ECO:0007669"/>
    <property type="project" value="UniProtKB-EC"/>
</dbReference>
<evidence type="ECO:0000256" key="8">
    <source>
        <dbReference type="ARBA" id="ARBA00022777"/>
    </source>
</evidence>
<feature type="domain" description="Carbohydrate kinase PfkB" evidence="11">
    <location>
        <begin position="453"/>
        <end position="740"/>
    </location>
</feature>
<comment type="caution">
    <text evidence="12">The sequence shown here is derived from an EMBL/GenBank/DDBJ whole genome shotgun (WGS) entry which is preliminary data.</text>
</comment>
<evidence type="ECO:0000259" key="11">
    <source>
        <dbReference type="Pfam" id="PF00294"/>
    </source>
</evidence>
<proteinExistence type="inferred from homology"/>
<dbReference type="Gene3D" id="3.40.1190.20">
    <property type="match status" value="1"/>
</dbReference>
<reference evidence="12" key="1">
    <citation type="submission" date="2021-02" db="EMBL/GenBank/DDBJ databases">
        <authorList>
            <person name="Nowell W R."/>
        </authorList>
    </citation>
    <scope>NUCLEOTIDE SEQUENCE</scope>
</reference>
<name>A0A820DE36_9BILA</name>
<keyword evidence="5" id="KW-0808">Transferase</keyword>
<evidence type="ECO:0000256" key="7">
    <source>
        <dbReference type="ARBA" id="ARBA00022741"/>
    </source>
</evidence>
<dbReference type="SUPFAM" id="SSF53613">
    <property type="entry name" value="Ribokinase-like"/>
    <property type="match status" value="1"/>
</dbReference>
<dbReference type="Gene3D" id="3.30.1110.10">
    <property type="match status" value="1"/>
</dbReference>
<dbReference type="EMBL" id="CAJOBP010000876">
    <property type="protein sequence ID" value="CAF4230591.1"/>
    <property type="molecule type" value="Genomic_DNA"/>
</dbReference>
<dbReference type="InterPro" id="IPR029056">
    <property type="entry name" value="Ribokinase-like"/>
</dbReference>
<keyword evidence="6" id="KW-0660">Purine salvage</keyword>
<dbReference type="InterPro" id="IPR036322">
    <property type="entry name" value="WD40_repeat_dom_sf"/>
</dbReference>
<dbReference type="PRINTS" id="PR00989">
    <property type="entry name" value="ADENOKINASE"/>
</dbReference>
<dbReference type="Pfam" id="PF00294">
    <property type="entry name" value="PfkB"/>
    <property type="match status" value="1"/>
</dbReference>
<dbReference type="GO" id="GO:0006166">
    <property type="term" value="P:purine ribonucleoside salvage"/>
    <property type="evidence" value="ECO:0007669"/>
    <property type="project" value="UniProtKB-KW"/>
</dbReference>
<gene>
    <name evidence="13" type="ORF">HFQ381_LOCUS25794</name>
    <name evidence="12" type="ORF">UJA718_LOCUS8308</name>
</gene>
<dbReference type="GO" id="GO:0005524">
    <property type="term" value="F:ATP binding"/>
    <property type="evidence" value="ECO:0007669"/>
    <property type="project" value="UniProtKB-KW"/>
</dbReference>
<evidence type="ECO:0000256" key="9">
    <source>
        <dbReference type="ARBA" id="ARBA00022840"/>
    </source>
</evidence>
<evidence type="ECO:0000256" key="2">
    <source>
        <dbReference type="ARBA" id="ARBA00004801"/>
    </source>
</evidence>
<evidence type="ECO:0000256" key="3">
    <source>
        <dbReference type="ARBA" id="ARBA00010688"/>
    </source>
</evidence>
<evidence type="ECO:0000256" key="10">
    <source>
        <dbReference type="PIRSR" id="PIRSR601805-1"/>
    </source>
</evidence>
<organism evidence="12 14">
    <name type="scientific">Rotaria socialis</name>
    <dbReference type="NCBI Taxonomy" id="392032"/>
    <lineage>
        <taxon>Eukaryota</taxon>
        <taxon>Metazoa</taxon>
        <taxon>Spiralia</taxon>
        <taxon>Gnathifera</taxon>
        <taxon>Rotifera</taxon>
        <taxon>Eurotatoria</taxon>
        <taxon>Bdelloidea</taxon>
        <taxon>Philodinida</taxon>
        <taxon>Philodinidae</taxon>
        <taxon>Rotaria</taxon>
    </lineage>
</organism>
<evidence type="ECO:0000313" key="14">
    <source>
        <dbReference type="Proteomes" id="UP000663873"/>
    </source>
</evidence>
<evidence type="ECO:0000313" key="12">
    <source>
        <dbReference type="EMBL" id="CAF4230591.1"/>
    </source>
</evidence>
<dbReference type="EC" id="2.7.1.20" evidence="4"/>
<comment type="cofactor">
    <cofactor evidence="1">
        <name>Mg(2+)</name>
        <dbReference type="ChEBI" id="CHEBI:18420"/>
    </cofactor>
</comment>
<evidence type="ECO:0000313" key="13">
    <source>
        <dbReference type="EMBL" id="CAF4475539.1"/>
    </source>
</evidence>
<dbReference type="EMBL" id="CAJOBO010002958">
    <property type="protein sequence ID" value="CAF4475539.1"/>
    <property type="molecule type" value="Genomic_DNA"/>
</dbReference>
<accession>A0A820DE36</accession>
<keyword evidence="9" id="KW-0067">ATP-binding</keyword>
<sequence length="756" mass="85157">MSSAHKSTASALTVCIPRSKCSCSQAKEITHVCLGCYEGFCSKCYKEHRRQISSVVECDINANDMIVQAIHSSVLEYGGDRGFNPVKLRDQINAFHDNMILAVNDSTRQALCSLRKLIDERNDILIDLVEPITELGSMEDVKSYVERNQQRIVAELRARNDRIEQTSSSSVRVSVHCAPATDWDHLIELEQSEQNGKWGVVGPVSIDDLHFERLIQGHEPIKRIDNQKIGRAIAASDRHVIFVRNNDELSIVECNRDYQTIIPMPRGKNVSDALVEVLDICWLSSQSVFILLSEAQIFKFDPSRKTPRLVSEIRPPGGRLFASCTSSRNTLLLSFTGEGSCLQEWSPSDWTLRNQWNAPISCRKDQKIRSIRFSQSGSRLGVTLSNDRKSDYFEVRDANTMQCVWSKRIPAMPCLGPISLPNDKWHNLKEGQILLAGNEHQQIFEDIDGKARLASGGSSQNIMRSIAVCKIRALRDHWFLQQPRVATYMGCVGTDFDSTRLQEVAQEAGLNTLYQEHPTLPTGRCAILVMPDSQTRIASLGASEAFTSIFLEVEENWQHIARARVLCSEGFFLVSNREAFMRICEYSHKKRKIFAMTLSAKYICDDPYGSRLLSALPYADIVFGIEDDAKVFARSQLDIESTNLHTIIKAIRNAPKWNMNRPRIVVLSKLKVRTTVATVENVKEYEWKRQANVVDTHGCADAFAGGFLAYRALGKNVDECVRAGLYCAYENLKQLGCLFPSKVSFSPHKSLDDDDD</sequence>
<dbReference type="GO" id="GO:0005634">
    <property type="term" value="C:nucleus"/>
    <property type="evidence" value="ECO:0007669"/>
    <property type="project" value="TreeGrafter"/>
</dbReference>
<dbReference type="PANTHER" id="PTHR45769">
    <property type="entry name" value="ADENOSINE KINASE"/>
    <property type="match status" value="1"/>
</dbReference>
<dbReference type="GO" id="GO:0006144">
    <property type="term" value="P:purine nucleobase metabolic process"/>
    <property type="evidence" value="ECO:0007669"/>
    <property type="project" value="TreeGrafter"/>
</dbReference>
<dbReference type="GO" id="GO:0005829">
    <property type="term" value="C:cytosol"/>
    <property type="evidence" value="ECO:0007669"/>
    <property type="project" value="TreeGrafter"/>
</dbReference>
<comment type="similarity">
    <text evidence="3">Belongs to the carbohydrate kinase PfkB family.</text>
</comment>
<dbReference type="GO" id="GO:0044209">
    <property type="term" value="P:AMP salvage"/>
    <property type="evidence" value="ECO:0007669"/>
    <property type="project" value="UniProtKB-UniPathway"/>
</dbReference>
<keyword evidence="14" id="KW-1185">Reference proteome</keyword>
<comment type="pathway">
    <text evidence="2">Purine metabolism; AMP biosynthesis via salvage pathway; AMP from adenosine: step 1/1.</text>
</comment>
<dbReference type="Proteomes" id="UP000663873">
    <property type="component" value="Unassembled WGS sequence"/>
</dbReference>
<dbReference type="Proteomes" id="UP000663851">
    <property type="component" value="Unassembled WGS sequence"/>
</dbReference>
<evidence type="ECO:0000256" key="4">
    <source>
        <dbReference type="ARBA" id="ARBA00012119"/>
    </source>
</evidence>
<evidence type="ECO:0000256" key="6">
    <source>
        <dbReference type="ARBA" id="ARBA00022726"/>
    </source>
</evidence>